<evidence type="ECO:0000256" key="3">
    <source>
        <dbReference type="ARBA" id="ARBA00022827"/>
    </source>
</evidence>
<keyword evidence="2" id="KW-0285">Flavoprotein</keyword>
<sequence length="510" mass="56826">MTFSAKKVAIIGAGAGGLVTLNELLHTASDGSSTIDKEKERHALPANGAFSEITVFEQNSSIGGVWNYSNEKDEGFPSGVVEYYKPSEVRPTKTPPESLDSTSREVPIESKSLPGLRWNKSGIYDGLFTNIPGELMRFTSGPPSVATNDGVYAPFVTHDHVLRYLKNFTSVNGLEKYIRFNSSVEKVYKDPETGKWVLQVVERKDNADNWYQETFDAVVVAIGKFNIPHFPKVKGLREFAAKHKNVSHAKSYRNPSDFRNKKVLIVGSSISAVDILQYLIPVCKEVHVSANTLPGQELKNNKEAGKKWISDVLMDPALLIRLHPKIRQFLEDSVEFIDDQVESFDKIILATGYHTHYPFLSIPENEGKGYVNVSTDGEDATQHNIVRNLYLYTFSIGDSSLCHIGIPSTPLFFLICEVSAIAVAGVWSNAKALPSKEEQRQWVEDAFALQSAGTKRVTSDAATELYNKIHSLGPRGRYNFFKSNVIDDPEKAKIILKDLFYKIVKGKIEV</sequence>
<gene>
    <name evidence="6" type="ORF">KL928_004465</name>
</gene>
<organism evidence="6 7">
    <name type="scientific">Pichia angusta</name>
    <name type="common">Yeast</name>
    <name type="synonym">Hansenula polymorpha</name>
    <dbReference type="NCBI Taxonomy" id="870730"/>
    <lineage>
        <taxon>Eukaryota</taxon>
        <taxon>Fungi</taxon>
        <taxon>Dikarya</taxon>
        <taxon>Ascomycota</taxon>
        <taxon>Saccharomycotina</taxon>
        <taxon>Pichiomycetes</taxon>
        <taxon>Pichiales</taxon>
        <taxon>Pichiaceae</taxon>
        <taxon>Ogataea</taxon>
    </lineage>
</organism>
<dbReference type="InterPro" id="IPR036188">
    <property type="entry name" value="FAD/NAD-bd_sf"/>
</dbReference>
<dbReference type="AlphaFoldDB" id="A0AAN6DDU8"/>
<dbReference type="GO" id="GO:0004499">
    <property type="term" value="F:N,N-dimethylaniline monooxygenase activity"/>
    <property type="evidence" value="ECO:0007669"/>
    <property type="project" value="InterPro"/>
</dbReference>
<evidence type="ECO:0000313" key="7">
    <source>
        <dbReference type="Proteomes" id="UP001196530"/>
    </source>
</evidence>
<evidence type="ECO:0000256" key="5">
    <source>
        <dbReference type="SAM" id="MobiDB-lite"/>
    </source>
</evidence>
<reference evidence="6" key="1">
    <citation type="journal article" date="2021" name="G3 (Bethesda)">
        <title>Genomic diversity, chromosomal rearrangements, and interspecies hybridization in the ogataea polymorpha species complex.</title>
        <authorList>
            <person name="Hanson S.J."/>
            <person name="Cinneide E.O."/>
            <person name="Salzberg L.I."/>
            <person name="Wolfe K.H."/>
            <person name="McGowan J."/>
            <person name="Fitzpatrick D.A."/>
            <person name="Matlin K."/>
        </authorList>
    </citation>
    <scope>NUCLEOTIDE SEQUENCE</scope>
    <source>
        <strain evidence="6">61-244</strain>
    </source>
</reference>
<evidence type="ECO:0000256" key="2">
    <source>
        <dbReference type="ARBA" id="ARBA00022630"/>
    </source>
</evidence>
<evidence type="ECO:0000313" key="6">
    <source>
        <dbReference type="EMBL" id="KAG7817001.1"/>
    </source>
</evidence>
<proteinExistence type="inferred from homology"/>
<dbReference type="PANTHER" id="PTHR23023">
    <property type="entry name" value="DIMETHYLANILINE MONOOXYGENASE"/>
    <property type="match status" value="1"/>
</dbReference>
<dbReference type="GO" id="GO:0050661">
    <property type="term" value="F:NADP binding"/>
    <property type="evidence" value="ECO:0007669"/>
    <property type="project" value="InterPro"/>
</dbReference>
<dbReference type="GO" id="GO:0050660">
    <property type="term" value="F:flavin adenine dinucleotide binding"/>
    <property type="evidence" value="ECO:0007669"/>
    <property type="project" value="InterPro"/>
</dbReference>
<evidence type="ECO:0008006" key="8">
    <source>
        <dbReference type="Google" id="ProtNLM"/>
    </source>
</evidence>
<dbReference type="InterPro" id="IPR020946">
    <property type="entry name" value="Flavin_mOase-like"/>
</dbReference>
<dbReference type="SUPFAM" id="SSF51905">
    <property type="entry name" value="FAD/NAD(P)-binding domain"/>
    <property type="match status" value="1"/>
</dbReference>
<dbReference type="Proteomes" id="UP001196530">
    <property type="component" value="Unassembled WGS sequence"/>
</dbReference>
<comment type="caution">
    <text evidence="6">The sequence shown here is derived from an EMBL/GenBank/DDBJ whole genome shotgun (WGS) entry which is preliminary data.</text>
</comment>
<feature type="region of interest" description="Disordered" evidence="5">
    <location>
        <begin position="87"/>
        <end position="106"/>
    </location>
</feature>
<dbReference type="GeneID" id="66128516"/>
<dbReference type="Gene3D" id="3.50.50.60">
    <property type="entry name" value="FAD/NAD(P)-binding domain"/>
    <property type="match status" value="2"/>
</dbReference>
<dbReference type="InterPro" id="IPR050346">
    <property type="entry name" value="FMO-like"/>
</dbReference>
<dbReference type="Pfam" id="PF00743">
    <property type="entry name" value="FMO-like"/>
    <property type="match status" value="1"/>
</dbReference>
<keyword evidence="3" id="KW-0274">FAD</keyword>
<keyword evidence="4" id="KW-0560">Oxidoreductase</keyword>
<evidence type="ECO:0000256" key="1">
    <source>
        <dbReference type="ARBA" id="ARBA00009183"/>
    </source>
</evidence>
<protein>
    <recommendedName>
        <fullName evidence="8">Flavin-containing monooxygenase</fullName>
    </recommendedName>
</protein>
<dbReference type="EMBL" id="JAHLUX010000009">
    <property type="protein sequence ID" value="KAG7817001.1"/>
    <property type="molecule type" value="Genomic_DNA"/>
</dbReference>
<dbReference type="RefSeq" id="XP_043058532.1">
    <property type="nucleotide sequence ID" value="XM_043205166.1"/>
</dbReference>
<comment type="similarity">
    <text evidence="1">Belongs to the FMO family.</text>
</comment>
<name>A0AAN6DDU8_PICAN</name>
<accession>A0AAN6DDU8</accession>
<evidence type="ECO:0000256" key="4">
    <source>
        <dbReference type="ARBA" id="ARBA00023002"/>
    </source>
</evidence>